<dbReference type="AlphaFoldDB" id="A0A378T926"/>
<dbReference type="EMBL" id="UGQU01000001">
    <property type="protein sequence ID" value="STZ56026.1"/>
    <property type="molecule type" value="Genomic_DNA"/>
</dbReference>
<name>A0A378T926_MORLA</name>
<accession>A0A378T926</accession>
<evidence type="ECO:0000313" key="1">
    <source>
        <dbReference type="EMBL" id="STZ56026.1"/>
    </source>
</evidence>
<gene>
    <name evidence="1" type="ORF">NCTC10359_00627</name>
</gene>
<dbReference type="RefSeq" id="WP_115005407.1">
    <property type="nucleotide sequence ID" value="NZ_UGQU01000001.1"/>
</dbReference>
<reference evidence="1 2" key="1">
    <citation type="submission" date="2018-06" db="EMBL/GenBank/DDBJ databases">
        <authorList>
            <consortium name="Pathogen Informatics"/>
            <person name="Doyle S."/>
        </authorList>
    </citation>
    <scope>NUCLEOTIDE SEQUENCE [LARGE SCALE GENOMIC DNA]</scope>
    <source>
        <strain evidence="1 2">NCTC10359</strain>
    </source>
</reference>
<evidence type="ECO:0000313" key="2">
    <source>
        <dbReference type="Proteomes" id="UP000254437"/>
    </source>
</evidence>
<dbReference type="Proteomes" id="UP000254437">
    <property type="component" value="Unassembled WGS sequence"/>
</dbReference>
<protein>
    <recommendedName>
        <fullName evidence="3">DUF1963 domain-containing protein</fullName>
    </recommendedName>
</protein>
<proteinExistence type="predicted"/>
<organism evidence="1 2">
    <name type="scientific">Moraxella lacunata</name>
    <dbReference type="NCBI Taxonomy" id="477"/>
    <lineage>
        <taxon>Bacteria</taxon>
        <taxon>Pseudomonadati</taxon>
        <taxon>Pseudomonadota</taxon>
        <taxon>Gammaproteobacteria</taxon>
        <taxon>Moraxellales</taxon>
        <taxon>Moraxellaceae</taxon>
        <taxon>Moraxella</taxon>
    </lineage>
</organism>
<evidence type="ECO:0008006" key="3">
    <source>
        <dbReference type="Google" id="ProtNLM"/>
    </source>
</evidence>
<sequence length="248" mass="29045">MNTVLSHFENINELNGFLTPFPDSDKLFVENQSWLKEHFLPLISIDLGMLNDDWRGQIVHMLNPFEPLEGYIGMNTHEYHNEFTGENWLAFKLTNDNRYEFLGNEGYFERSAIHDHKQMFGDWWFDEERKHVQERKDDYQKAQELFAKTNKLANIHSSDDEEIVQNDWLDEMGGDLSEQGGNWASPTYAPKAIDLKWQQDKLNITCQGKPLYFIAGVPAYNYGCSGADWIILLYEPISKIVLFTFDWS</sequence>